<dbReference type="RefSeq" id="XP_013421163.1">
    <property type="nucleotide sequence ID" value="XM_013565709.1"/>
</dbReference>
<evidence type="ECO:0000256" key="2">
    <source>
        <dbReference type="ARBA" id="ARBA00022475"/>
    </source>
</evidence>
<evidence type="ECO:0000256" key="6">
    <source>
        <dbReference type="RuleBase" id="RU000688"/>
    </source>
</evidence>
<dbReference type="AlphaFoldDB" id="A0A1S3KEV7"/>
<dbReference type="GO" id="GO:0004930">
    <property type="term" value="F:G protein-coupled receptor activity"/>
    <property type="evidence" value="ECO:0007669"/>
    <property type="project" value="UniProtKB-KW"/>
</dbReference>
<name>A0A1S3KEV7_LINAN</name>
<keyword evidence="3 6" id="KW-0812">Transmembrane</keyword>
<dbReference type="Gene3D" id="1.20.1070.10">
    <property type="entry name" value="Rhodopsin 7-helix transmembrane proteins"/>
    <property type="match status" value="1"/>
</dbReference>
<feature type="transmembrane region" description="Helical" evidence="7">
    <location>
        <begin position="133"/>
        <end position="155"/>
    </location>
</feature>
<feature type="transmembrane region" description="Helical" evidence="7">
    <location>
        <begin position="228"/>
        <end position="255"/>
    </location>
</feature>
<dbReference type="InterPro" id="IPR017452">
    <property type="entry name" value="GPCR_Rhodpsn_7TM"/>
</dbReference>
<dbReference type="STRING" id="7574.A0A1S3KEV7"/>
<dbReference type="SMART" id="SM01381">
    <property type="entry name" value="7TM_GPCR_Srsx"/>
    <property type="match status" value="1"/>
</dbReference>
<proteinExistence type="inferred from homology"/>
<evidence type="ECO:0000256" key="4">
    <source>
        <dbReference type="ARBA" id="ARBA00022989"/>
    </source>
</evidence>
<feature type="transmembrane region" description="Helical" evidence="7">
    <location>
        <begin position="85"/>
        <end position="112"/>
    </location>
</feature>
<evidence type="ECO:0000259" key="8">
    <source>
        <dbReference type="PROSITE" id="PS50262"/>
    </source>
</evidence>
<dbReference type="FunCoup" id="A0A1S3KEV7">
    <property type="interactions" value="49"/>
</dbReference>
<keyword evidence="5 7" id="KW-0472">Membrane</keyword>
<feature type="domain" description="G-protein coupled receptors family 1 profile" evidence="8">
    <location>
        <begin position="34"/>
        <end position="286"/>
    </location>
</feature>
<keyword evidence="2" id="KW-1003">Cell membrane</keyword>
<keyword evidence="9" id="KW-1185">Reference proteome</keyword>
<accession>A0A1S3KEV7</accession>
<comment type="subcellular location">
    <subcellularLocation>
        <location evidence="1">Cell membrane</location>
        <topology evidence="1">Multi-pass membrane protein</topology>
    </subcellularLocation>
</comment>
<dbReference type="InterPro" id="IPR000276">
    <property type="entry name" value="GPCR_Rhodpsn"/>
</dbReference>
<dbReference type="GeneID" id="106181350"/>
<protein>
    <submittedName>
        <fullName evidence="10">Alpha-2B adrenergic receptor</fullName>
    </submittedName>
</protein>
<gene>
    <name evidence="10" type="primary">LOC106181350</name>
</gene>
<dbReference type="PANTHER" id="PTHR22750">
    <property type="entry name" value="G-PROTEIN COUPLED RECEPTOR"/>
    <property type="match status" value="1"/>
</dbReference>
<dbReference type="Pfam" id="PF00001">
    <property type="entry name" value="7tm_1"/>
    <property type="match status" value="1"/>
</dbReference>
<organism evidence="9 10">
    <name type="scientific">Lingula anatina</name>
    <name type="common">Brachiopod</name>
    <name type="synonym">Lingula unguis</name>
    <dbReference type="NCBI Taxonomy" id="7574"/>
    <lineage>
        <taxon>Eukaryota</taxon>
        <taxon>Metazoa</taxon>
        <taxon>Spiralia</taxon>
        <taxon>Lophotrochozoa</taxon>
        <taxon>Brachiopoda</taxon>
        <taxon>Linguliformea</taxon>
        <taxon>Lingulata</taxon>
        <taxon>Lingulida</taxon>
        <taxon>Linguloidea</taxon>
        <taxon>Lingulidae</taxon>
        <taxon>Lingula</taxon>
    </lineage>
</organism>
<reference evidence="10" key="1">
    <citation type="submission" date="2025-08" db="UniProtKB">
        <authorList>
            <consortium name="RefSeq"/>
        </authorList>
    </citation>
    <scope>IDENTIFICATION</scope>
    <source>
        <tissue evidence="10">Gonads</tissue>
    </source>
</reference>
<evidence type="ECO:0000256" key="7">
    <source>
        <dbReference type="SAM" id="Phobius"/>
    </source>
</evidence>
<feature type="transmembrane region" description="Helical" evidence="7">
    <location>
        <begin position="54"/>
        <end position="73"/>
    </location>
</feature>
<keyword evidence="6 10" id="KW-0675">Receptor</keyword>
<dbReference type="KEGG" id="lak:106181350"/>
<dbReference type="GO" id="GO:0005886">
    <property type="term" value="C:plasma membrane"/>
    <property type="evidence" value="ECO:0007669"/>
    <property type="project" value="UniProtKB-SubCell"/>
</dbReference>
<keyword evidence="6" id="KW-0807">Transducer</keyword>
<comment type="similarity">
    <text evidence="6">Belongs to the G-protein coupled receptor 1 family.</text>
</comment>
<evidence type="ECO:0000256" key="3">
    <source>
        <dbReference type="ARBA" id="ARBA00022692"/>
    </source>
</evidence>
<dbReference type="PROSITE" id="PS50262">
    <property type="entry name" value="G_PROTEIN_RECEP_F1_2"/>
    <property type="match status" value="1"/>
</dbReference>
<feature type="transmembrane region" description="Helical" evidence="7">
    <location>
        <begin position="267"/>
        <end position="288"/>
    </location>
</feature>
<keyword evidence="4 7" id="KW-1133">Transmembrane helix</keyword>
<keyword evidence="6" id="KW-0297">G-protein coupled receptor</keyword>
<sequence>MNMNLTDIGTGESTNNDYVNTGVRVALIFPICFGNSLVIAAIRRTSSLRNPAHYLVMHLAIADMIVGLLVLVYIPLKVQNALDTYVYVCVFSFSSIVTTAMASTLFLLSIAVDRYISIASPLRYTIMMTSSRVHRASIAIWLISISLFLVIPLIWHNDFDGGTRKDCDLLKMNKREYLAYFAVPQFVCLAAVIVGLYCRVFYIAHRNGNRRVVTETRARQRLNSNLKIFQMAAIIFGFFGLCWFPSLVLMGVYVYSDTVPMDVLTKAYKYASSLVLVNSALNPAIYTWQSKRIRRAFKKLLHIKTERFANGSSVRAGRYESQSHTESSISLTLNSQRSKARTAL</sequence>
<evidence type="ECO:0000313" key="9">
    <source>
        <dbReference type="Proteomes" id="UP000085678"/>
    </source>
</evidence>
<feature type="transmembrane region" description="Helical" evidence="7">
    <location>
        <begin position="178"/>
        <end position="202"/>
    </location>
</feature>
<evidence type="ECO:0000256" key="1">
    <source>
        <dbReference type="ARBA" id="ARBA00004651"/>
    </source>
</evidence>
<dbReference type="SUPFAM" id="SSF81321">
    <property type="entry name" value="Family A G protein-coupled receptor-like"/>
    <property type="match status" value="1"/>
</dbReference>
<dbReference type="InParanoid" id="A0A1S3KEV7"/>
<dbReference type="PRINTS" id="PR00237">
    <property type="entry name" value="GPCRRHODOPSN"/>
</dbReference>
<dbReference type="OrthoDB" id="6286925at2759"/>
<feature type="transmembrane region" description="Helical" evidence="7">
    <location>
        <begin position="23"/>
        <end position="42"/>
    </location>
</feature>
<dbReference type="PROSITE" id="PS00237">
    <property type="entry name" value="G_PROTEIN_RECEP_F1_1"/>
    <property type="match status" value="1"/>
</dbReference>
<evidence type="ECO:0000313" key="10">
    <source>
        <dbReference type="RefSeq" id="XP_013421163.1"/>
    </source>
</evidence>
<evidence type="ECO:0000256" key="5">
    <source>
        <dbReference type="ARBA" id="ARBA00023136"/>
    </source>
</evidence>
<dbReference type="Proteomes" id="UP000085678">
    <property type="component" value="Unplaced"/>
</dbReference>